<organism evidence="3 4">
    <name type="scientific">Urochloa decumbens</name>
    <dbReference type="NCBI Taxonomy" id="240449"/>
    <lineage>
        <taxon>Eukaryota</taxon>
        <taxon>Viridiplantae</taxon>
        <taxon>Streptophyta</taxon>
        <taxon>Embryophyta</taxon>
        <taxon>Tracheophyta</taxon>
        <taxon>Spermatophyta</taxon>
        <taxon>Magnoliopsida</taxon>
        <taxon>Liliopsida</taxon>
        <taxon>Poales</taxon>
        <taxon>Poaceae</taxon>
        <taxon>PACMAD clade</taxon>
        <taxon>Panicoideae</taxon>
        <taxon>Panicodae</taxon>
        <taxon>Paniceae</taxon>
        <taxon>Melinidinae</taxon>
        <taxon>Urochloa</taxon>
    </lineage>
</organism>
<feature type="domain" description="DUF7595" evidence="2">
    <location>
        <begin position="106"/>
        <end position="440"/>
    </location>
</feature>
<name>A0ABC8X2S1_9POAL</name>
<proteinExistence type="predicted"/>
<keyword evidence="4" id="KW-1185">Reference proteome</keyword>
<dbReference type="InterPro" id="IPR056016">
    <property type="entry name" value="DUF7595"/>
</dbReference>
<dbReference type="Pfam" id="PF24523">
    <property type="entry name" value="DUF7595"/>
    <property type="match status" value="1"/>
</dbReference>
<gene>
    <name evidence="3" type="ORF">URODEC1_LOCUS20143</name>
</gene>
<dbReference type="SUPFAM" id="SSF81383">
    <property type="entry name" value="F-box domain"/>
    <property type="match status" value="1"/>
</dbReference>
<reference evidence="3" key="1">
    <citation type="submission" date="2024-10" db="EMBL/GenBank/DDBJ databases">
        <authorList>
            <person name="Ryan C."/>
        </authorList>
    </citation>
    <scope>NUCLEOTIDE SEQUENCE [LARGE SCALE GENOMIC DNA]</scope>
</reference>
<evidence type="ECO:0000256" key="1">
    <source>
        <dbReference type="SAM" id="MobiDB-lite"/>
    </source>
</evidence>
<dbReference type="Proteomes" id="UP001497457">
    <property type="component" value="Chromosome 13rd"/>
</dbReference>
<dbReference type="PANTHER" id="PTHR35828">
    <property type="entry name" value="OS08G0203800 PROTEIN-RELATED"/>
    <property type="match status" value="1"/>
</dbReference>
<dbReference type="AlphaFoldDB" id="A0ABC8X2S1"/>
<evidence type="ECO:0000313" key="4">
    <source>
        <dbReference type="Proteomes" id="UP001497457"/>
    </source>
</evidence>
<feature type="compositionally biased region" description="Basic residues" evidence="1">
    <location>
        <begin position="1"/>
        <end position="11"/>
    </location>
</feature>
<sequence>MPPRKRRRTCAPRRAAATAPQSPEHASPNPELPANLLAEIAARTDAATIFRCAAACKQLRREILSPEFIRRVTQRGPDAVVPSNFLGVLGGSETSFSVVHPKTPAAQSFATRHMAPFVSRRAAAGLLEEYGPMASRGGLVVLGRREINRRRWSQRRSDLCVYDPMAGTRAFFPAPPDVGKSPYHRVLGGGSVAVIDYSVLLTAGADGIACSFMLLAAGLDRSLDQSVRIRVQTLSSPDAAGGEGGKWGPLKSVEHHHKCPWWCMNFGSHCDAAVVLGGVVHWLMHAGASFVVDAGEYILTYDVGTGTAGSVDLPEHRQVAGSQSQLVSSPEGKLSLVVTDKLVVSIWVLSSPGGSSWERHAVVDMEASWVLPAWDDHPGLELVSFGDQRSGAVFLRFCGIQDELYVIDMETKEEFFRFFREKKGIPYEVDLASRLSSMKDF</sequence>
<evidence type="ECO:0000259" key="2">
    <source>
        <dbReference type="Pfam" id="PF24523"/>
    </source>
</evidence>
<feature type="region of interest" description="Disordered" evidence="1">
    <location>
        <begin position="1"/>
        <end position="31"/>
    </location>
</feature>
<dbReference type="EMBL" id="OZ075123">
    <property type="protein sequence ID" value="CAL4919987.1"/>
    <property type="molecule type" value="Genomic_DNA"/>
</dbReference>
<protein>
    <recommendedName>
        <fullName evidence="2">DUF7595 domain-containing protein</fullName>
    </recommendedName>
</protein>
<evidence type="ECO:0000313" key="3">
    <source>
        <dbReference type="EMBL" id="CAL4919987.1"/>
    </source>
</evidence>
<dbReference type="InterPro" id="IPR036047">
    <property type="entry name" value="F-box-like_dom_sf"/>
</dbReference>
<accession>A0ABC8X2S1</accession>
<dbReference type="PANTHER" id="PTHR35828:SF22">
    <property type="entry name" value="OS10G0103633 PROTEIN"/>
    <property type="match status" value="1"/>
</dbReference>